<reference evidence="1 2" key="1">
    <citation type="journal article" date="2019" name="Sci. Rep.">
        <title>Orb-weaving spider Araneus ventricosus genome elucidates the spidroin gene catalogue.</title>
        <authorList>
            <person name="Kono N."/>
            <person name="Nakamura H."/>
            <person name="Ohtoshi R."/>
            <person name="Moran D.A.P."/>
            <person name="Shinohara A."/>
            <person name="Yoshida Y."/>
            <person name="Fujiwara M."/>
            <person name="Mori M."/>
            <person name="Tomita M."/>
            <person name="Arakawa K."/>
        </authorList>
    </citation>
    <scope>NUCLEOTIDE SEQUENCE [LARGE SCALE GENOMIC DNA]</scope>
</reference>
<evidence type="ECO:0000313" key="2">
    <source>
        <dbReference type="Proteomes" id="UP000499080"/>
    </source>
</evidence>
<dbReference type="Proteomes" id="UP000499080">
    <property type="component" value="Unassembled WGS sequence"/>
</dbReference>
<gene>
    <name evidence="1" type="ORF">AVEN_56045_1</name>
</gene>
<dbReference type="OrthoDB" id="6467732at2759"/>
<comment type="caution">
    <text evidence="1">The sequence shown here is derived from an EMBL/GenBank/DDBJ whole genome shotgun (WGS) entry which is preliminary data.</text>
</comment>
<accession>A0A4Y2DLQ4</accession>
<name>A0A4Y2DLQ4_ARAVE</name>
<organism evidence="1 2">
    <name type="scientific">Araneus ventricosus</name>
    <name type="common">Orbweaver spider</name>
    <name type="synonym">Epeira ventricosa</name>
    <dbReference type="NCBI Taxonomy" id="182803"/>
    <lineage>
        <taxon>Eukaryota</taxon>
        <taxon>Metazoa</taxon>
        <taxon>Ecdysozoa</taxon>
        <taxon>Arthropoda</taxon>
        <taxon>Chelicerata</taxon>
        <taxon>Arachnida</taxon>
        <taxon>Araneae</taxon>
        <taxon>Araneomorphae</taxon>
        <taxon>Entelegynae</taxon>
        <taxon>Araneoidea</taxon>
        <taxon>Araneidae</taxon>
        <taxon>Araneus</taxon>
    </lineage>
</organism>
<protein>
    <submittedName>
        <fullName evidence="1">Uncharacterized protein</fullName>
    </submittedName>
</protein>
<dbReference type="AlphaFoldDB" id="A0A4Y2DLQ4"/>
<evidence type="ECO:0000313" key="1">
    <source>
        <dbReference type="EMBL" id="GBM17732.1"/>
    </source>
</evidence>
<dbReference type="EMBL" id="BGPR01000393">
    <property type="protein sequence ID" value="GBM17732.1"/>
    <property type="molecule type" value="Genomic_DNA"/>
</dbReference>
<proteinExistence type="predicted"/>
<keyword evidence="2" id="KW-1185">Reference proteome</keyword>
<sequence>MRGQIAQSANTHMMKIGSSVDCKEWWHEKCSSYEGNEHLYTTTAKFQSAYSWPHVLRTLTRHVGNFFHSFLESLFQLMGSAANDEDYTGDSPNGVEKEIEASNLLSKTASDLQEFERHPCEPMESF</sequence>